<feature type="domain" description="Ribosomal RNA adenine methylase transferase N-terminal" evidence="9">
    <location>
        <begin position="22"/>
        <end position="193"/>
    </location>
</feature>
<dbReference type="AlphaFoldDB" id="K4KM45"/>
<evidence type="ECO:0000256" key="4">
    <source>
        <dbReference type="ARBA" id="ARBA00022679"/>
    </source>
</evidence>
<comment type="catalytic activity">
    <reaction evidence="7">
        <text>adenosine(1518)/adenosine(1519) in 16S rRNA + 4 S-adenosyl-L-methionine = N(6)-dimethyladenosine(1518)/N(6)-dimethyladenosine(1519) in 16S rRNA + 4 S-adenosyl-L-homocysteine + 4 H(+)</text>
        <dbReference type="Rhea" id="RHEA:19609"/>
        <dbReference type="Rhea" id="RHEA-COMP:10232"/>
        <dbReference type="Rhea" id="RHEA-COMP:10233"/>
        <dbReference type="ChEBI" id="CHEBI:15378"/>
        <dbReference type="ChEBI" id="CHEBI:57856"/>
        <dbReference type="ChEBI" id="CHEBI:59789"/>
        <dbReference type="ChEBI" id="CHEBI:74411"/>
        <dbReference type="ChEBI" id="CHEBI:74493"/>
        <dbReference type="EC" id="2.1.1.182"/>
    </reaction>
</comment>
<dbReference type="EMBL" id="CP003746">
    <property type="protein sequence ID" value="AFV00235.1"/>
    <property type="molecule type" value="Genomic_DNA"/>
</dbReference>
<dbReference type="GO" id="GO:0052908">
    <property type="term" value="F:16S rRNA (adenine(1518)-N(6)/adenine(1519)-N(6))-dimethyltransferase activity"/>
    <property type="evidence" value="ECO:0007669"/>
    <property type="project" value="UniProtKB-EC"/>
</dbReference>
<keyword evidence="5 7" id="KW-0949">S-adenosyl-L-methionine</keyword>
<evidence type="ECO:0000313" key="10">
    <source>
        <dbReference type="EMBL" id="AFV00235.1"/>
    </source>
</evidence>
<dbReference type="STRING" id="1117647.M5M_15510"/>
<organism evidence="10 11">
    <name type="scientific">Simiduia agarivorans (strain DSM 21679 / JCM 13881 / BCRC 17597 / SA1)</name>
    <dbReference type="NCBI Taxonomy" id="1117647"/>
    <lineage>
        <taxon>Bacteria</taxon>
        <taxon>Pseudomonadati</taxon>
        <taxon>Pseudomonadota</taxon>
        <taxon>Gammaproteobacteria</taxon>
        <taxon>Cellvibrionales</taxon>
        <taxon>Cellvibrionaceae</taxon>
        <taxon>Simiduia</taxon>
    </lineage>
</organism>
<name>K4KM45_SIMAS</name>
<evidence type="ECO:0000256" key="6">
    <source>
        <dbReference type="ARBA" id="ARBA00022884"/>
    </source>
</evidence>
<keyword evidence="3 7" id="KW-0489">Methyltransferase</keyword>
<dbReference type="PANTHER" id="PTHR11727">
    <property type="entry name" value="DIMETHYLADENOSINE TRANSFERASE"/>
    <property type="match status" value="1"/>
</dbReference>
<protein>
    <recommendedName>
        <fullName evidence="7">Ribosomal RNA small subunit methyltransferase A</fullName>
        <ecNumber evidence="7">2.1.1.182</ecNumber>
    </recommendedName>
    <alternativeName>
        <fullName evidence="7">16S rRNA (adenine(1518)-N(6)/adenine(1519)-N(6))-dimethyltransferase</fullName>
    </alternativeName>
    <alternativeName>
        <fullName evidence="7">16S rRNA dimethyladenosine transferase</fullName>
    </alternativeName>
    <alternativeName>
        <fullName evidence="7">16S rRNA dimethylase</fullName>
    </alternativeName>
    <alternativeName>
        <fullName evidence="7">S-adenosylmethionine-6-N', N'-adenosyl(rRNA) dimethyltransferase</fullName>
    </alternativeName>
</protein>
<dbReference type="eggNOG" id="COG0030">
    <property type="taxonomic scope" value="Bacteria"/>
</dbReference>
<keyword evidence="2 7" id="KW-0698">rRNA processing</keyword>
<accession>K4KM45</accession>
<dbReference type="PROSITE" id="PS51689">
    <property type="entry name" value="SAM_RNA_A_N6_MT"/>
    <property type="match status" value="1"/>
</dbReference>
<dbReference type="KEGG" id="saga:M5M_15510"/>
<keyword evidence="11" id="KW-1185">Reference proteome</keyword>
<dbReference type="PANTHER" id="PTHR11727:SF7">
    <property type="entry name" value="DIMETHYLADENOSINE TRANSFERASE-RELATED"/>
    <property type="match status" value="1"/>
</dbReference>
<dbReference type="HOGENOM" id="CLU_041220_0_1_6"/>
<dbReference type="PROSITE" id="PS01131">
    <property type="entry name" value="RRNA_A_DIMETH"/>
    <property type="match status" value="1"/>
</dbReference>
<evidence type="ECO:0000256" key="7">
    <source>
        <dbReference type="HAMAP-Rule" id="MF_00607"/>
    </source>
</evidence>
<dbReference type="RefSeq" id="WP_015048387.1">
    <property type="nucleotide sequence ID" value="NC_018868.3"/>
</dbReference>
<evidence type="ECO:0000313" key="11">
    <source>
        <dbReference type="Proteomes" id="UP000000466"/>
    </source>
</evidence>
<dbReference type="GO" id="GO:0003723">
    <property type="term" value="F:RNA binding"/>
    <property type="evidence" value="ECO:0007669"/>
    <property type="project" value="UniProtKB-UniRule"/>
</dbReference>
<dbReference type="Proteomes" id="UP000000466">
    <property type="component" value="Chromosome"/>
</dbReference>
<dbReference type="InterPro" id="IPR020596">
    <property type="entry name" value="rRNA_Ade_Mease_Trfase_CS"/>
</dbReference>
<feature type="binding site" evidence="7 8">
    <location>
        <position position="108"/>
    </location>
    <ligand>
        <name>S-adenosyl-L-methionine</name>
        <dbReference type="ChEBI" id="CHEBI:59789"/>
    </ligand>
</feature>
<evidence type="ECO:0000256" key="8">
    <source>
        <dbReference type="PROSITE-ProRule" id="PRU01026"/>
    </source>
</evidence>
<feature type="binding site" evidence="7 8">
    <location>
        <position position="63"/>
    </location>
    <ligand>
        <name>S-adenosyl-L-methionine</name>
        <dbReference type="ChEBI" id="CHEBI:59789"/>
    </ligand>
</feature>
<dbReference type="SMART" id="SM00650">
    <property type="entry name" value="rADc"/>
    <property type="match status" value="1"/>
</dbReference>
<proteinExistence type="inferred from homology"/>
<evidence type="ECO:0000256" key="1">
    <source>
        <dbReference type="ARBA" id="ARBA00022490"/>
    </source>
</evidence>
<evidence type="ECO:0000256" key="2">
    <source>
        <dbReference type="ARBA" id="ARBA00022552"/>
    </source>
</evidence>
<sequence>MSDFYHKARKRFGQNFLIDQGIIRRIARAVNPGASEQLVEIGPGKGAITELMIDGCPHLKVVELDRDLIPWLKVKFERYPDFEVISADALTVDFGALAGGKPLRIVGNLPYNISTPLIFHLLTFADQVRDMHFMLQKEVVLRLGAEPGTKAYGRLSVMVQYWCDVEYLFTVPPECFDPAPKVDSAIVRLVPRAPAVHAEDLALLQKLVTTAFSLRRKTLRNSLKQMLDADQLAQVEIDTSRRPETIGVWEFVALANQLKAMGVQG</sequence>
<feature type="binding site" evidence="7 8">
    <location>
        <position position="88"/>
    </location>
    <ligand>
        <name>S-adenosyl-L-methionine</name>
        <dbReference type="ChEBI" id="CHEBI:59789"/>
    </ligand>
</feature>
<dbReference type="InterPro" id="IPR001737">
    <property type="entry name" value="KsgA/Erm"/>
</dbReference>
<dbReference type="InterPro" id="IPR011530">
    <property type="entry name" value="rRNA_adenine_dimethylase"/>
</dbReference>
<dbReference type="InterPro" id="IPR029063">
    <property type="entry name" value="SAM-dependent_MTases_sf"/>
</dbReference>
<dbReference type="InterPro" id="IPR020598">
    <property type="entry name" value="rRNA_Ade_methylase_Trfase_N"/>
</dbReference>
<dbReference type="NCBIfam" id="TIGR00755">
    <property type="entry name" value="ksgA"/>
    <property type="match status" value="1"/>
</dbReference>
<dbReference type="Gene3D" id="1.10.8.100">
    <property type="entry name" value="Ribosomal RNA adenine dimethylase-like, domain 2"/>
    <property type="match status" value="1"/>
</dbReference>
<dbReference type="HAMAP" id="MF_00607">
    <property type="entry name" value="16SrRNA_methyltr_A"/>
    <property type="match status" value="1"/>
</dbReference>
<keyword evidence="6 7" id="KW-0694">RNA-binding</keyword>
<comment type="similarity">
    <text evidence="7">Belongs to the class I-like SAM-binding methyltransferase superfamily. rRNA adenine N(6)-methyltransferase family. RsmA subfamily.</text>
</comment>
<reference evidence="10 11" key="1">
    <citation type="journal article" date="2013" name="Genome Announc.">
        <title>Complete genome sequence of Simiduia agarivorans SA1(T), a marine bacterium able to degrade a variety of polysaccharides.</title>
        <authorList>
            <person name="Lin S.Y."/>
            <person name="Shieh W.Y."/>
            <person name="Chen J.S."/>
            <person name="Tang S.L."/>
        </authorList>
    </citation>
    <scope>NUCLEOTIDE SEQUENCE [LARGE SCALE GENOMIC DNA]</scope>
    <source>
        <strain evidence="11">DSM 21679 / JCM 13881 / BCRC 17597 / SA1</strain>
    </source>
</reference>
<dbReference type="InterPro" id="IPR023165">
    <property type="entry name" value="rRNA_Ade_diMease-like_C"/>
</dbReference>
<feature type="binding site" evidence="7 8">
    <location>
        <position position="17"/>
    </location>
    <ligand>
        <name>S-adenosyl-L-methionine</name>
        <dbReference type="ChEBI" id="CHEBI:59789"/>
    </ligand>
</feature>
<feature type="binding site" evidence="7 8">
    <location>
        <position position="15"/>
    </location>
    <ligand>
        <name>S-adenosyl-L-methionine</name>
        <dbReference type="ChEBI" id="CHEBI:59789"/>
    </ligand>
</feature>
<evidence type="ECO:0000256" key="5">
    <source>
        <dbReference type="ARBA" id="ARBA00022691"/>
    </source>
</evidence>
<comment type="function">
    <text evidence="7">Specifically dimethylates two adjacent adenosines (A1518 and A1519) in the loop of a conserved hairpin near the 3'-end of 16S rRNA in the 30S particle. May play a critical role in biogenesis of 30S subunits.</text>
</comment>
<dbReference type="GO" id="GO:0005829">
    <property type="term" value="C:cytosol"/>
    <property type="evidence" value="ECO:0007669"/>
    <property type="project" value="TreeGrafter"/>
</dbReference>
<dbReference type="OrthoDB" id="9814755at2"/>
<evidence type="ECO:0000256" key="3">
    <source>
        <dbReference type="ARBA" id="ARBA00022603"/>
    </source>
</evidence>
<dbReference type="Gene3D" id="3.40.50.150">
    <property type="entry name" value="Vaccinia Virus protein VP39"/>
    <property type="match status" value="1"/>
</dbReference>
<feature type="binding site" evidence="7 8">
    <location>
        <position position="42"/>
    </location>
    <ligand>
        <name>S-adenosyl-L-methionine</name>
        <dbReference type="ChEBI" id="CHEBI:59789"/>
    </ligand>
</feature>
<dbReference type="SUPFAM" id="SSF53335">
    <property type="entry name" value="S-adenosyl-L-methionine-dependent methyltransferases"/>
    <property type="match status" value="1"/>
</dbReference>
<keyword evidence="1 7" id="KW-0963">Cytoplasm</keyword>
<dbReference type="Pfam" id="PF00398">
    <property type="entry name" value="RrnaAD"/>
    <property type="match status" value="1"/>
</dbReference>
<dbReference type="EC" id="2.1.1.182" evidence="7"/>
<keyword evidence="4 7" id="KW-0808">Transferase</keyword>
<gene>
    <name evidence="7" type="primary">rsmA</name>
    <name evidence="7" type="synonym">ksgA</name>
    <name evidence="10" type="ordered locus">M5M_15510</name>
</gene>
<dbReference type="FunFam" id="1.10.8.100:FF:000001">
    <property type="entry name" value="Ribosomal RNA small subunit methyltransferase A"/>
    <property type="match status" value="1"/>
</dbReference>
<evidence type="ECO:0000259" key="9">
    <source>
        <dbReference type="SMART" id="SM00650"/>
    </source>
</evidence>
<comment type="subcellular location">
    <subcellularLocation>
        <location evidence="7">Cytoplasm</location>
    </subcellularLocation>
</comment>